<dbReference type="PANTHER" id="PTHR13696">
    <property type="entry name" value="P-LOOP CONTAINING NUCLEOSIDE TRIPHOSPHATE HYDROLASE"/>
    <property type="match status" value="1"/>
</dbReference>
<proteinExistence type="predicted"/>
<dbReference type="EMBL" id="BMGZ01000001">
    <property type="protein sequence ID" value="GGH94987.1"/>
    <property type="molecule type" value="Genomic_DNA"/>
</dbReference>
<dbReference type="Proteomes" id="UP000818603">
    <property type="component" value="Unassembled WGS sequence"/>
</dbReference>
<evidence type="ECO:0000313" key="1">
    <source>
        <dbReference type="EMBL" id="GGH94987.1"/>
    </source>
</evidence>
<dbReference type="InterPro" id="IPR050678">
    <property type="entry name" value="DNA_Partitioning_ATPase"/>
</dbReference>
<dbReference type="InterPro" id="IPR027417">
    <property type="entry name" value="P-loop_NTPase"/>
</dbReference>
<keyword evidence="4" id="KW-1185">Reference proteome</keyword>
<dbReference type="Proteomes" id="UP000621856">
    <property type="component" value="Unassembled WGS sequence"/>
</dbReference>
<gene>
    <name evidence="2" type="ORF">FF098_005180</name>
    <name evidence="1" type="ORF">GCM10011355_10460</name>
</gene>
<protein>
    <submittedName>
        <fullName evidence="1">ATPase</fullName>
    </submittedName>
    <submittedName>
        <fullName evidence="2">P-loop NTPase</fullName>
    </submittedName>
</protein>
<dbReference type="InterPro" id="IPR015223">
    <property type="entry name" value="MipZ"/>
</dbReference>
<dbReference type="CDD" id="cd02042">
    <property type="entry name" value="ParAB_family"/>
    <property type="match status" value="1"/>
</dbReference>
<reference evidence="2 4" key="2">
    <citation type="submission" date="2020-02" db="EMBL/GenBank/DDBJ databases">
        <title>Genome sequence of Parvularcula flava strain NH6-79.</title>
        <authorList>
            <person name="Abdul Karim M.H."/>
            <person name="Lam M.Q."/>
            <person name="Chen S.J."/>
            <person name="Yahya A."/>
            <person name="Shahir S."/>
            <person name="Shamsir M.S."/>
            <person name="Chong C.S."/>
        </authorList>
    </citation>
    <scope>NUCLEOTIDE SEQUENCE [LARGE SCALE GENOMIC DNA]</scope>
    <source>
        <strain evidence="2 4">NH6-79</strain>
    </source>
</reference>
<comment type="caution">
    <text evidence="1">The sequence shown here is derived from an EMBL/GenBank/DDBJ whole genome shotgun (WGS) entry which is preliminary data.</text>
</comment>
<dbReference type="AlphaFoldDB" id="A0A8J3A2Y1"/>
<dbReference type="Gene3D" id="3.40.50.300">
    <property type="entry name" value="P-loop containing nucleotide triphosphate hydrolases"/>
    <property type="match status" value="1"/>
</dbReference>
<dbReference type="Pfam" id="PF09140">
    <property type="entry name" value="MipZ"/>
    <property type="match status" value="1"/>
</dbReference>
<name>A0A8J3A2Y1_9PROT</name>
<reference evidence="1" key="3">
    <citation type="submission" date="2020-09" db="EMBL/GenBank/DDBJ databases">
        <authorList>
            <person name="Sun Q."/>
            <person name="Zhou Y."/>
        </authorList>
    </citation>
    <scope>NUCLEOTIDE SEQUENCE</scope>
    <source>
        <strain evidence="1">CGMCC 1.14984</strain>
    </source>
</reference>
<dbReference type="RefSeq" id="WP_155138119.1">
    <property type="nucleotide sequence ID" value="NZ_BMGZ01000001.1"/>
</dbReference>
<evidence type="ECO:0000313" key="4">
    <source>
        <dbReference type="Proteomes" id="UP000818603"/>
    </source>
</evidence>
<evidence type="ECO:0000313" key="3">
    <source>
        <dbReference type="Proteomes" id="UP000621856"/>
    </source>
</evidence>
<dbReference type="PANTHER" id="PTHR13696:SF96">
    <property type="entry name" value="COBQ_COBB_MIND_PARA NUCLEOTIDE BINDING DOMAIN-CONTAINING PROTEIN"/>
    <property type="match status" value="1"/>
</dbReference>
<dbReference type="EMBL" id="VCJR02000001">
    <property type="protein sequence ID" value="NHK27290.1"/>
    <property type="molecule type" value="Genomic_DNA"/>
</dbReference>
<accession>A0A8J3A2Y1</accession>
<reference evidence="1" key="1">
    <citation type="journal article" date="2014" name="Int. J. Syst. Evol. Microbiol.">
        <title>Complete genome sequence of Corynebacterium casei LMG S-19264T (=DSM 44701T), isolated from a smear-ripened cheese.</title>
        <authorList>
            <consortium name="US DOE Joint Genome Institute (JGI-PGF)"/>
            <person name="Walter F."/>
            <person name="Albersmeier A."/>
            <person name="Kalinowski J."/>
            <person name="Ruckert C."/>
        </authorList>
    </citation>
    <scope>NUCLEOTIDE SEQUENCE</scope>
    <source>
        <strain evidence="1">CGMCC 1.14984</strain>
    </source>
</reference>
<organism evidence="1 3">
    <name type="scientific">Aquisalinus luteolus</name>
    <dbReference type="NCBI Taxonomy" id="1566827"/>
    <lineage>
        <taxon>Bacteria</taxon>
        <taxon>Pseudomonadati</taxon>
        <taxon>Pseudomonadota</taxon>
        <taxon>Alphaproteobacteria</taxon>
        <taxon>Parvularculales</taxon>
        <taxon>Parvularculaceae</taxon>
        <taxon>Aquisalinus</taxon>
    </lineage>
</organism>
<dbReference type="SUPFAM" id="SSF52540">
    <property type="entry name" value="P-loop containing nucleoside triphosphate hydrolases"/>
    <property type="match status" value="1"/>
</dbReference>
<sequence length="311" mass="34392">MSNPFRSVPDYKPDTVDAAEAVREGDHTGSDQQAETHVIVIGNEKGGSGKTTAAMHLIVSLMKAGYEVGALDLDIRQKSLSRYLENRVKWAIQNEVDQAALPVPLILPPPFSKLDSREQAYAAETKGFQDILMKFARCDFLVIDCPGADTHLSRLAHAHADTIVTPMNDSFVDFDLLARIDSQTGEIEGPSLYAEMVWEARQTRARAGIMGGIDWVVMRNRMGAVNANNKKRVGKMLDQLSKRIGFRLSKGFGERVIYRELFPMGLTLLDLGAEGVPKSMTSMSHVTARFEIRTFLASLNLPDKRGLKKVA</sequence>
<evidence type="ECO:0000313" key="2">
    <source>
        <dbReference type="EMBL" id="NHK27290.1"/>
    </source>
</evidence>